<keyword evidence="2" id="KW-1133">Transmembrane helix</keyword>
<protein>
    <submittedName>
        <fullName evidence="4">Diguanylate cyclase</fullName>
    </submittedName>
</protein>
<gene>
    <name evidence="4" type="ORF">IAA81_04965</name>
</gene>
<dbReference type="AlphaFoldDB" id="A0A9D9N252"/>
<reference evidence="4" key="2">
    <citation type="journal article" date="2021" name="PeerJ">
        <title>Extensive microbial diversity within the chicken gut microbiome revealed by metagenomics and culture.</title>
        <authorList>
            <person name="Gilroy R."/>
            <person name="Ravi A."/>
            <person name="Getino M."/>
            <person name="Pursley I."/>
            <person name="Horton D.L."/>
            <person name="Alikhan N.F."/>
            <person name="Baker D."/>
            <person name="Gharbi K."/>
            <person name="Hall N."/>
            <person name="Watson M."/>
            <person name="Adriaenssens E.M."/>
            <person name="Foster-Nyarko E."/>
            <person name="Jarju S."/>
            <person name="Secka A."/>
            <person name="Antonio M."/>
            <person name="Oren A."/>
            <person name="Chaudhuri R.R."/>
            <person name="La Ragione R."/>
            <person name="Hildebrand F."/>
            <person name="Pallen M.J."/>
        </authorList>
    </citation>
    <scope>NUCLEOTIDE SEQUENCE</scope>
    <source>
        <strain evidence="4">10532</strain>
    </source>
</reference>
<dbReference type="InterPro" id="IPR043128">
    <property type="entry name" value="Rev_trsase/Diguanyl_cyclase"/>
</dbReference>
<dbReference type="EMBL" id="JADIMM010000070">
    <property type="protein sequence ID" value="MBO8457564.1"/>
    <property type="molecule type" value="Genomic_DNA"/>
</dbReference>
<proteinExistence type="predicted"/>
<dbReference type="Gene3D" id="3.30.70.270">
    <property type="match status" value="1"/>
</dbReference>
<dbReference type="PROSITE" id="PS50887">
    <property type="entry name" value="GGDEF"/>
    <property type="match status" value="1"/>
</dbReference>
<feature type="region of interest" description="Disordered" evidence="1">
    <location>
        <begin position="252"/>
        <end position="294"/>
    </location>
</feature>
<evidence type="ECO:0000313" key="5">
    <source>
        <dbReference type="Proteomes" id="UP000823638"/>
    </source>
</evidence>
<dbReference type="Proteomes" id="UP000823638">
    <property type="component" value="Unassembled WGS sequence"/>
</dbReference>
<keyword evidence="2" id="KW-0472">Membrane</keyword>
<feature type="compositionally biased region" description="Polar residues" evidence="1">
    <location>
        <begin position="252"/>
        <end position="263"/>
    </location>
</feature>
<dbReference type="InterPro" id="IPR000160">
    <property type="entry name" value="GGDEF_dom"/>
</dbReference>
<feature type="transmembrane region" description="Helical" evidence="2">
    <location>
        <begin position="149"/>
        <end position="170"/>
    </location>
</feature>
<feature type="domain" description="GGDEF" evidence="3">
    <location>
        <begin position="340"/>
        <end position="461"/>
    </location>
</feature>
<dbReference type="InterPro" id="IPR029787">
    <property type="entry name" value="Nucleotide_cyclase"/>
</dbReference>
<dbReference type="Pfam" id="PF00990">
    <property type="entry name" value="GGDEF"/>
    <property type="match status" value="1"/>
</dbReference>
<organism evidence="4 5">
    <name type="scientific">Candidatus Gallitreponema excrementavium</name>
    <dbReference type="NCBI Taxonomy" id="2840840"/>
    <lineage>
        <taxon>Bacteria</taxon>
        <taxon>Pseudomonadati</taxon>
        <taxon>Spirochaetota</taxon>
        <taxon>Spirochaetia</taxon>
        <taxon>Spirochaetales</taxon>
        <taxon>Candidatus Gallitreponema</taxon>
    </lineage>
</organism>
<dbReference type="SUPFAM" id="SSF55073">
    <property type="entry name" value="Nucleotide cyclase"/>
    <property type="match status" value="1"/>
</dbReference>
<evidence type="ECO:0000259" key="3">
    <source>
        <dbReference type="PROSITE" id="PS50887"/>
    </source>
</evidence>
<dbReference type="SMART" id="SM00267">
    <property type="entry name" value="GGDEF"/>
    <property type="match status" value="1"/>
</dbReference>
<keyword evidence="2" id="KW-0812">Transmembrane</keyword>
<evidence type="ECO:0000313" key="4">
    <source>
        <dbReference type="EMBL" id="MBO8457564.1"/>
    </source>
</evidence>
<name>A0A9D9N252_9SPIR</name>
<feature type="transmembrane region" description="Helical" evidence="2">
    <location>
        <begin position="7"/>
        <end position="29"/>
    </location>
</feature>
<accession>A0A9D9N252</accession>
<evidence type="ECO:0000256" key="1">
    <source>
        <dbReference type="SAM" id="MobiDB-lite"/>
    </source>
</evidence>
<sequence>MREKKGLIFGLIELVFLCFSIFYLGINIYNDYKDTQRDSDIHFQRFANQTVMNAEVAGFMTEDFVKEEIEFWNNNPGGIAFIITASQGTVMAYPADSKYLEKTPYGVPKLKTSSPLLFTQGKALNITGERNVTITTVYSSLNLGNSVTYIRNSFLLFLTVTILGLIFVIAGKLKNGDETAVDDTYSSYKKRVSDIINAEQKLRALDDLNYEEDLKKYDDYDNSGFEEPDNLYGEDWEAGEYNNNFDLYNTNFATDTSSENNNDAADDFPLPPLEPLEQDTEGDISFPKEEPLDNENKEEHNVNAGQDNGALYSPVTGIVYETYLKDRLASELERASRDVQDVSLMLIRIKYLDRTDYVMRSIIETIKNAYIYKDMIFEFGTDGIAVVLPNTDIENALKSAENIYEAIRKILTKAGYTNLIGIGITVKSSRLVEKERFIEEAETACRKALQETTKPIVAFNPNPEKFRDFISEQ</sequence>
<evidence type="ECO:0000256" key="2">
    <source>
        <dbReference type="SAM" id="Phobius"/>
    </source>
</evidence>
<comment type="caution">
    <text evidence="4">The sequence shown here is derived from an EMBL/GenBank/DDBJ whole genome shotgun (WGS) entry which is preliminary data.</text>
</comment>
<reference evidence="4" key="1">
    <citation type="submission" date="2020-10" db="EMBL/GenBank/DDBJ databases">
        <authorList>
            <person name="Gilroy R."/>
        </authorList>
    </citation>
    <scope>NUCLEOTIDE SEQUENCE</scope>
    <source>
        <strain evidence="4">10532</strain>
    </source>
</reference>